<dbReference type="Proteomes" id="UP001633002">
    <property type="component" value="Unassembled WGS sequence"/>
</dbReference>
<feature type="chain" id="PRO_5044782089" description="Fibronectin type III-like domain-containing protein" evidence="8">
    <location>
        <begin position="31"/>
        <end position="733"/>
    </location>
</feature>
<dbReference type="Gene3D" id="3.20.20.300">
    <property type="entry name" value="Glycoside hydrolase, family 3, N-terminal domain"/>
    <property type="match status" value="1"/>
</dbReference>
<evidence type="ECO:0008006" key="13">
    <source>
        <dbReference type="Google" id="ProtNLM"/>
    </source>
</evidence>
<feature type="domain" description="Glycoside hydrolase family 3 N-terminal" evidence="9">
    <location>
        <begin position="110"/>
        <end position="361"/>
    </location>
</feature>
<dbReference type="SUPFAM" id="SSF51445">
    <property type="entry name" value="(Trans)glycosidases"/>
    <property type="match status" value="1"/>
</dbReference>
<dbReference type="GO" id="GO:0005576">
    <property type="term" value="C:extracellular region"/>
    <property type="evidence" value="ECO:0007669"/>
    <property type="project" value="UniProtKB-SubCell"/>
</dbReference>
<keyword evidence="3" id="KW-0964">Secreted</keyword>
<evidence type="ECO:0000256" key="2">
    <source>
        <dbReference type="ARBA" id="ARBA00005336"/>
    </source>
</evidence>
<dbReference type="InterPro" id="IPR002772">
    <property type="entry name" value="Glyco_hydro_3_C"/>
</dbReference>
<comment type="caution">
    <text evidence="11">The sequence shown here is derived from an EMBL/GenBank/DDBJ whole genome shotgun (WGS) entry which is preliminary data.</text>
</comment>
<evidence type="ECO:0000256" key="7">
    <source>
        <dbReference type="ARBA" id="ARBA00023295"/>
    </source>
</evidence>
<protein>
    <recommendedName>
        <fullName evidence="13">Fibronectin type III-like domain-containing protein</fullName>
    </recommendedName>
</protein>
<dbReference type="InterPro" id="IPR044993">
    <property type="entry name" value="BXL"/>
</dbReference>
<dbReference type="Gene3D" id="2.60.40.10">
    <property type="entry name" value="Immunoglobulins"/>
    <property type="match status" value="1"/>
</dbReference>
<keyword evidence="6" id="KW-0325">Glycoprotein</keyword>
<evidence type="ECO:0000256" key="5">
    <source>
        <dbReference type="ARBA" id="ARBA00022801"/>
    </source>
</evidence>
<dbReference type="EMBL" id="JBJQOH010000002">
    <property type="protein sequence ID" value="KAL3696535.1"/>
    <property type="molecule type" value="Genomic_DNA"/>
</dbReference>
<feature type="signal peptide" evidence="8">
    <location>
        <begin position="1"/>
        <end position="30"/>
    </location>
</feature>
<evidence type="ECO:0000256" key="8">
    <source>
        <dbReference type="SAM" id="SignalP"/>
    </source>
</evidence>
<evidence type="ECO:0000313" key="12">
    <source>
        <dbReference type="Proteomes" id="UP001633002"/>
    </source>
</evidence>
<proteinExistence type="inferred from homology"/>
<evidence type="ECO:0000256" key="3">
    <source>
        <dbReference type="ARBA" id="ARBA00022525"/>
    </source>
</evidence>
<dbReference type="InterPro" id="IPR036962">
    <property type="entry name" value="Glyco_hydro_3_N_sf"/>
</dbReference>
<dbReference type="PANTHER" id="PTHR42721:SF3">
    <property type="entry name" value="BETA-D-XYLOSIDASE 5-RELATED"/>
    <property type="match status" value="1"/>
</dbReference>
<keyword evidence="7" id="KW-0326">Glycosidase</keyword>
<keyword evidence="5" id="KW-0378">Hydrolase</keyword>
<comment type="subcellular location">
    <subcellularLocation>
        <location evidence="1">Secreted</location>
    </subcellularLocation>
</comment>
<gene>
    <name evidence="11" type="ORF">R1sor_010611</name>
</gene>
<evidence type="ECO:0000256" key="6">
    <source>
        <dbReference type="ARBA" id="ARBA00023180"/>
    </source>
</evidence>
<dbReference type="Gene3D" id="3.40.50.1700">
    <property type="entry name" value="Glycoside hydrolase family 3 C-terminal domain"/>
    <property type="match status" value="1"/>
</dbReference>
<sequence length="733" mass="80630">MNTPEGARAPYPWLVMLVAFLWVATRGGVSQTPRQYACESVVSFPFCNRSSAFDERVKDLISRLTLDEKLQQLGNRAPGIPRLGIPRYEWWQEALHGVAISPGVNFDGPIKSATSFPQPILTAASFNDTLFNLIAQVVSTEARAMYNSNQTGLTFWSPNVNIFRDPRWGRGQETPGEDPLLSSNYATSFVLGMQEGGAAQDNKDPNFRLKTSSCCKHFTAYDLDNWNGVDRDHFDALVTKQDIEDTFNPPFKSCVQEGRASSLMCSYNRLNGIPACANYDLLTNTARNLWEFQGYIVSDCDAVADMTNEPMYAQTLEEAAAQALLAGMDLNCGSSIQRHGRSALTEGMLSEEDVDRALTNLLLVRMRLGLFDGPPESQKFGDLGPQDVCTQEHQDLALEAALQSIVLLKNGDEGLPLSSRSVKSLAVVGRNADDKEKRMLGNYFGEPCVYITPVEGLRRFVSNISYEPGCVSASCKENEFSMAEEAAAGSDAVVIVVGLSREEENEGFDRTSLLLPGNQQEFVSSVARAAKGPVVLVLMSGGPVDISFAKNDPRISSILWIGYPGEAGGLALGEIIFGERNPGGKLTMTWYSESFTRIPMTDMHMRPDESSGYPGRTYRFYIEEPVYQFGYGLSYTTFSHSFKSAPAVVVLPGLHSGLQRRDKNCSACEDNIFQLEINVRNEGSLKGDDILMLYFTPPATGNADGLPIRQLVAYQRVTLDAGADYTWSLQMNA</sequence>
<dbReference type="AlphaFoldDB" id="A0ABD3I250"/>
<dbReference type="SUPFAM" id="SSF52279">
    <property type="entry name" value="Beta-D-glucan exohydrolase, C-terminal domain"/>
    <property type="match status" value="1"/>
</dbReference>
<dbReference type="InterPro" id="IPR001764">
    <property type="entry name" value="Glyco_hydro_3_N"/>
</dbReference>
<accession>A0ABD3I250</accession>
<keyword evidence="4 8" id="KW-0732">Signal</keyword>
<organism evidence="11 12">
    <name type="scientific">Riccia sorocarpa</name>
    <dbReference type="NCBI Taxonomy" id="122646"/>
    <lineage>
        <taxon>Eukaryota</taxon>
        <taxon>Viridiplantae</taxon>
        <taxon>Streptophyta</taxon>
        <taxon>Embryophyta</taxon>
        <taxon>Marchantiophyta</taxon>
        <taxon>Marchantiopsida</taxon>
        <taxon>Marchantiidae</taxon>
        <taxon>Marchantiales</taxon>
        <taxon>Ricciaceae</taxon>
        <taxon>Riccia</taxon>
    </lineage>
</organism>
<dbReference type="GO" id="GO:0004553">
    <property type="term" value="F:hydrolase activity, hydrolyzing O-glycosyl compounds"/>
    <property type="evidence" value="ECO:0007669"/>
    <property type="project" value="UniProtKB-ARBA"/>
</dbReference>
<dbReference type="Pfam" id="PF01915">
    <property type="entry name" value="Glyco_hydro_3_C"/>
    <property type="match status" value="1"/>
</dbReference>
<evidence type="ECO:0000256" key="1">
    <source>
        <dbReference type="ARBA" id="ARBA00004613"/>
    </source>
</evidence>
<keyword evidence="12" id="KW-1185">Reference proteome</keyword>
<feature type="domain" description="Glycoside hydrolase family 3 C-terminal" evidence="10">
    <location>
        <begin position="405"/>
        <end position="635"/>
    </location>
</feature>
<dbReference type="FunFam" id="3.40.50.1700:FF:000001">
    <property type="entry name" value="probable beta-D-xylosidase 2"/>
    <property type="match status" value="1"/>
</dbReference>
<dbReference type="PANTHER" id="PTHR42721">
    <property type="entry name" value="SUGAR HYDROLASE-RELATED"/>
    <property type="match status" value="1"/>
</dbReference>
<reference evidence="11 12" key="1">
    <citation type="submission" date="2024-09" db="EMBL/GenBank/DDBJ databases">
        <title>Chromosome-scale assembly of Riccia sorocarpa.</title>
        <authorList>
            <person name="Paukszto L."/>
        </authorList>
    </citation>
    <scope>NUCLEOTIDE SEQUENCE [LARGE SCALE GENOMIC DNA]</scope>
    <source>
        <strain evidence="11">LP-2024</strain>
        <tissue evidence="11">Aerial parts of the thallus</tissue>
    </source>
</reference>
<dbReference type="InterPro" id="IPR013783">
    <property type="entry name" value="Ig-like_fold"/>
</dbReference>
<dbReference type="InterPro" id="IPR036881">
    <property type="entry name" value="Glyco_hydro_3_C_sf"/>
</dbReference>
<evidence type="ECO:0000256" key="4">
    <source>
        <dbReference type="ARBA" id="ARBA00022729"/>
    </source>
</evidence>
<evidence type="ECO:0000259" key="10">
    <source>
        <dbReference type="Pfam" id="PF01915"/>
    </source>
</evidence>
<comment type="similarity">
    <text evidence="2">Belongs to the glycosyl hydrolase 3 family.</text>
</comment>
<dbReference type="FunFam" id="3.20.20.300:FF:000004">
    <property type="entry name" value="probable beta-D-xylosidase 7"/>
    <property type="match status" value="1"/>
</dbReference>
<dbReference type="Pfam" id="PF00933">
    <property type="entry name" value="Glyco_hydro_3"/>
    <property type="match status" value="1"/>
</dbReference>
<name>A0ABD3I250_9MARC</name>
<evidence type="ECO:0000313" key="11">
    <source>
        <dbReference type="EMBL" id="KAL3696535.1"/>
    </source>
</evidence>
<evidence type="ECO:0000259" key="9">
    <source>
        <dbReference type="Pfam" id="PF00933"/>
    </source>
</evidence>
<dbReference type="InterPro" id="IPR017853">
    <property type="entry name" value="GH"/>
</dbReference>